<dbReference type="InterPro" id="IPR007433">
    <property type="entry name" value="DUF481"/>
</dbReference>
<feature type="region of interest" description="Disordered" evidence="1">
    <location>
        <begin position="188"/>
        <end position="207"/>
    </location>
</feature>
<keyword evidence="4" id="KW-1185">Reference proteome</keyword>
<keyword evidence="2" id="KW-0732">Signal</keyword>
<dbReference type="Pfam" id="PF04338">
    <property type="entry name" value="DUF481"/>
    <property type="match status" value="1"/>
</dbReference>
<name>A0A502LA22_9GAMM</name>
<proteinExistence type="predicted"/>
<feature type="chain" id="PRO_5021480299" evidence="2">
    <location>
        <begin position="24"/>
        <end position="297"/>
    </location>
</feature>
<evidence type="ECO:0000313" key="4">
    <source>
        <dbReference type="Proteomes" id="UP000315303"/>
    </source>
</evidence>
<sequence>MKYYLNCLVVITLSFFYSLNVTATTYPENAVEKSLISAEQASSADILSSLEKADEKPEKKKSTFSASAQLGLLYQTGNTKSGDVKAGLDLRYEKNLWRSLFIFDALLKKTEIVNSDGEDNFETTDNKWSVVTQTNYTINSTKRNYLYGNLFYEENRFSSFDSQASLSTGWGRRWYETSSTSFDADVGPGFKRDVTRPTTAEREEGIGSETRDSLILQAQALYIQKINEHIEFKQLLVAKHAIEKGENSLYKSETSLTSKLIDSLQIKLSFIVDYNSKVDPNKANTDTQTAAVLVYSF</sequence>
<dbReference type="OrthoDB" id="5292716at2"/>
<dbReference type="RefSeq" id="WP_140602388.1">
    <property type="nucleotide sequence ID" value="NZ_SAWY01000009.1"/>
</dbReference>
<feature type="compositionally biased region" description="Basic and acidic residues" evidence="1">
    <location>
        <begin position="190"/>
        <end position="207"/>
    </location>
</feature>
<reference evidence="3 4" key="1">
    <citation type="submission" date="2019-01" db="EMBL/GenBank/DDBJ databases">
        <title>Litorilituus lipolytica sp. nov., isolated from intertidal sand of the Yellow Sea in China.</title>
        <authorList>
            <person name="Liu A."/>
        </authorList>
    </citation>
    <scope>NUCLEOTIDE SEQUENCE [LARGE SCALE GENOMIC DNA]</scope>
    <source>
        <strain evidence="3 4">RZ04</strain>
    </source>
</reference>
<evidence type="ECO:0000313" key="3">
    <source>
        <dbReference type="EMBL" id="TPH17107.1"/>
    </source>
</evidence>
<organism evidence="3 4">
    <name type="scientific">Litorilituus lipolyticus</name>
    <dbReference type="NCBI Taxonomy" id="2491017"/>
    <lineage>
        <taxon>Bacteria</taxon>
        <taxon>Pseudomonadati</taxon>
        <taxon>Pseudomonadota</taxon>
        <taxon>Gammaproteobacteria</taxon>
        <taxon>Alteromonadales</taxon>
        <taxon>Colwelliaceae</taxon>
        <taxon>Litorilituus</taxon>
    </lineage>
</organism>
<evidence type="ECO:0000256" key="1">
    <source>
        <dbReference type="SAM" id="MobiDB-lite"/>
    </source>
</evidence>
<protein>
    <submittedName>
        <fullName evidence="3">DUF481 domain-containing protein</fullName>
    </submittedName>
</protein>
<evidence type="ECO:0000256" key="2">
    <source>
        <dbReference type="SAM" id="SignalP"/>
    </source>
</evidence>
<dbReference type="EMBL" id="SAWY01000009">
    <property type="protein sequence ID" value="TPH17107.1"/>
    <property type="molecule type" value="Genomic_DNA"/>
</dbReference>
<gene>
    <name evidence="3" type="ORF">EPA86_05340</name>
</gene>
<comment type="caution">
    <text evidence="3">The sequence shown here is derived from an EMBL/GenBank/DDBJ whole genome shotgun (WGS) entry which is preliminary data.</text>
</comment>
<dbReference type="AlphaFoldDB" id="A0A502LA22"/>
<accession>A0A502LA22</accession>
<dbReference type="Proteomes" id="UP000315303">
    <property type="component" value="Unassembled WGS sequence"/>
</dbReference>
<feature type="signal peptide" evidence="2">
    <location>
        <begin position="1"/>
        <end position="23"/>
    </location>
</feature>